<evidence type="ECO:0000313" key="2">
    <source>
        <dbReference type="EMBL" id="POH81324.1"/>
    </source>
</evidence>
<dbReference type="Proteomes" id="UP000237068">
    <property type="component" value="Unassembled WGS sequence"/>
</dbReference>
<evidence type="ECO:0000259" key="1">
    <source>
        <dbReference type="Pfam" id="PF13503"/>
    </source>
</evidence>
<proteinExistence type="predicted"/>
<name>A0A2S4AIZ2_STUST</name>
<protein>
    <recommendedName>
        <fullName evidence="1">DUF4123 domain-containing protein</fullName>
    </recommendedName>
</protein>
<reference evidence="2 3" key="1">
    <citation type="submission" date="2018-01" db="EMBL/GenBank/DDBJ databases">
        <title>Denitrification phenotypes of diverse strains of Pseudomonas stutzeri.</title>
        <authorList>
            <person name="Milligan D.A."/>
            <person name="Bergaust L."/>
            <person name="Bakken L.R."/>
            <person name="Frostegard A."/>
        </authorList>
    </citation>
    <scope>NUCLEOTIDE SEQUENCE [LARGE SCALE GENOMIC DNA]</scope>
    <source>
        <strain evidence="2 3">24a13</strain>
    </source>
</reference>
<dbReference type="Pfam" id="PF13503">
    <property type="entry name" value="DUF4123"/>
    <property type="match status" value="1"/>
</dbReference>
<dbReference type="EMBL" id="PPXG01000008">
    <property type="protein sequence ID" value="POH81324.1"/>
    <property type="molecule type" value="Genomic_DNA"/>
</dbReference>
<dbReference type="OrthoDB" id="6980020at2"/>
<comment type="caution">
    <text evidence="2">The sequence shown here is derived from an EMBL/GenBank/DDBJ whole genome shotgun (WGS) entry which is preliminary data.</text>
</comment>
<sequence length="291" mass="33876">MNDRVEHWLSEQQIQSRQLLLVIDSLAEPTPLLSLFSTDLVHSYANLYQGTEVEEMAGVGPWLILLNERNLTQLRSLTDAPEQNWGWLASVDPADMAALTQHWQARIFADEQGQRSLYRFQDNRIIARHLGELNASQRPLLLGPMTSALCWDGQDWQWFDNELPGEYREPFEKPWLSIPEPEQVQRAVAHHNLELWLWQNHTEATTRLAETQVVSDWLDHQLDKAKEWHWHSEPQLHFLLRYQLDPELADHPAWRPTAKETPEAHYSRVSSALTSSLSARDRTDDCSHLFP</sequence>
<dbReference type="InterPro" id="IPR025391">
    <property type="entry name" value="DUF4123"/>
</dbReference>
<dbReference type="AlphaFoldDB" id="A0A2S4AIZ2"/>
<feature type="domain" description="DUF4123" evidence="1">
    <location>
        <begin position="21"/>
        <end position="138"/>
    </location>
</feature>
<evidence type="ECO:0000313" key="3">
    <source>
        <dbReference type="Proteomes" id="UP000237068"/>
    </source>
</evidence>
<gene>
    <name evidence="2" type="ORF">CXK91_17955</name>
</gene>
<organism evidence="2 3">
    <name type="scientific">Stutzerimonas stutzeri</name>
    <name type="common">Pseudomonas stutzeri</name>
    <dbReference type="NCBI Taxonomy" id="316"/>
    <lineage>
        <taxon>Bacteria</taxon>
        <taxon>Pseudomonadati</taxon>
        <taxon>Pseudomonadota</taxon>
        <taxon>Gammaproteobacteria</taxon>
        <taxon>Pseudomonadales</taxon>
        <taxon>Pseudomonadaceae</taxon>
        <taxon>Stutzerimonas</taxon>
    </lineage>
</organism>
<accession>A0A2S4AIZ2</accession>
<dbReference type="RefSeq" id="WP_103457442.1">
    <property type="nucleotide sequence ID" value="NZ_JAMOHQ010000022.1"/>
</dbReference>